<keyword evidence="3" id="KW-0732">Signal</keyword>
<evidence type="ECO:0000313" key="4">
    <source>
        <dbReference type="EMBL" id="RKD86498.1"/>
    </source>
</evidence>
<organism evidence="4 5">
    <name type="scientific">Mangrovibacterium diazotrophicum</name>
    <dbReference type="NCBI Taxonomy" id="1261403"/>
    <lineage>
        <taxon>Bacteria</taxon>
        <taxon>Pseudomonadati</taxon>
        <taxon>Bacteroidota</taxon>
        <taxon>Bacteroidia</taxon>
        <taxon>Marinilabiliales</taxon>
        <taxon>Prolixibacteraceae</taxon>
        <taxon>Mangrovibacterium</taxon>
    </lineage>
</organism>
<dbReference type="Gene3D" id="3.30.540.30">
    <property type="match status" value="1"/>
</dbReference>
<gene>
    <name evidence="4" type="ORF">BC643_4191</name>
</gene>
<keyword evidence="1" id="KW-0479">Metal-binding</keyword>
<accession>A0A419VWL2</accession>
<dbReference type="GO" id="GO:0046872">
    <property type="term" value="F:metal ion binding"/>
    <property type="evidence" value="ECO:0007669"/>
    <property type="project" value="UniProtKB-KW"/>
</dbReference>
<dbReference type="InterPro" id="IPR039461">
    <property type="entry name" value="Peptidase_M49"/>
</dbReference>
<evidence type="ECO:0000313" key="5">
    <source>
        <dbReference type="Proteomes" id="UP000283387"/>
    </source>
</evidence>
<proteinExistence type="predicted"/>
<keyword evidence="2" id="KW-0378">Hydrolase</keyword>
<dbReference type="PANTHER" id="PTHR23422:SF9">
    <property type="entry name" value="ZN-DEPENDENT HYDROLASE"/>
    <property type="match status" value="1"/>
</dbReference>
<reference evidence="4 5" key="1">
    <citation type="submission" date="2018-09" db="EMBL/GenBank/DDBJ databases">
        <title>Genomic Encyclopedia of Archaeal and Bacterial Type Strains, Phase II (KMG-II): from individual species to whole genera.</title>
        <authorList>
            <person name="Goeker M."/>
        </authorList>
    </citation>
    <scope>NUCLEOTIDE SEQUENCE [LARGE SCALE GENOMIC DNA]</scope>
    <source>
        <strain evidence="4 5">DSM 27148</strain>
    </source>
</reference>
<evidence type="ECO:0000256" key="3">
    <source>
        <dbReference type="SAM" id="SignalP"/>
    </source>
</evidence>
<name>A0A419VWL2_9BACT</name>
<dbReference type="Pfam" id="PF03571">
    <property type="entry name" value="Peptidase_M49"/>
    <property type="match status" value="1"/>
</dbReference>
<evidence type="ECO:0000256" key="1">
    <source>
        <dbReference type="ARBA" id="ARBA00022723"/>
    </source>
</evidence>
<keyword evidence="5" id="KW-1185">Reference proteome</keyword>
<comment type="caution">
    <text evidence="4">The sequence shown here is derived from an EMBL/GenBank/DDBJ whole genome shotgun (WGS) entry which is preliminary data.</text>
</comment>
<dbReference type="GO" id="GO:0008239">
    <property type="term" value="F:dipeptidyl-peptidase activity"/>
    <property type="evidence" value="ECO:0007669"/>
    <property type="project" value="TreeGrafter"/>
</dbReference>
<feature type="chain" id="PRO_5019570440" evidence="3">
    <location>
        <begin position="24"/>
        <end position="546"/>
    </location>
</feature>
<dbReference type="PROSITE" id="PS51257">
    <property type="entry name" value="PROKAR_LIPOPROTEIN"/>
    <property type="match status" value="1"/>
</dbReference>
<protein>
    <submittedName>
        <fullName evidence="4">Peptidase M49-like protein</fullName>
    </submittedName>
</protein>
<evidence type="ECO:0000256" key="2">
    <source>
        <dbReference type="ARBA" id="ARBA00022801"/>
    </source>
</evidence>
<dbReference type="PANTHER" id="PTHR23422">
    <property type="entry name" value="DIPEPTIDYL PEPTIDASE III-RELATED"/>
    <property type="match status" value="1"/>
</dbReference>
<dbReference type="RefSeq" id="WP_120275190.1">
    <property type="nucleotide sequence ID" value="NZ_RAPN01000004.1"/>
</dbReference>
<dbReference type="AlphaFoldDB" id="A0A419VWL2"/>
<feature type="signal peptide" evidence="3">
    <location>
        <begin position="1"/>
        <end position="23"/>
    </location>
</feature>
<dbReference type="GO" id="GO:0005737">
    <property type="term" value="C:cytoplasm"/>
    <property type="evidence" value="ECO:0007669"/>
    <property type="project" value="TreeGrafter"/>
</dbReference>
<dbReference type="OrthoDB" id="9812747at2"/>
<sequence length="546" mass="61447">MKNLRFVCLGIIALLLAACSSSSKNETSMVNEIEKKADAFTPVKLTTDLSVLTEKEKQMLPLLFKAAQIMDDLFWMEAYGDKNEILAKSTSDAMTKFLKINYGPWERLNGNEPFMEGVGPKPKGASFYPTDMTKEEFESWSDSAKSSLYTIIERDSVGQLVSVPYHVAFQPQIEQAASYLRQAAELAEDAGLKNYLELRAEALLTDDYFESDMAWLDMKSNTIDFVVGPIESYEDQLFGYKASHEAFILVKDKEWSDRLAKFALLLPELQKALPCDAPYKSEMPGSDSDLNAYDVIYYAGDCNAGSKTIAINLPNDEQVRAEKGSRKLQLKNAMQAKFDKILVPISNLLIAEDQRQHVKFDAFFENTMFHEVAHGLGLGNTIDGTKTVRQALRDTYSSLEEGKADILGLWVVYKLNEMGELGEKDMMDNFVTFMAGIFRSVRFGGVSAHGKANMIRFYYFQEQGAFERDEETGTYRVNYEKMKEAMMKLSDLLLTVQGNGDYAHAQELISKMGFVREDLQRDLDRVNSAGIPVDIVFEQGPEVVGL</sequence>
<dbReference type="Proteomes" id="UP000283387">
    <property type="component" value="Unassembled WGS sequence"/>
</dbReference>
<dbReference type="EMBL" id="RAPN01000004">
    <property type="protein sequence ID" value="RKD86498.1"/>
    <property type="molecule type" value="Genomic_DNA"/>
</dbReference>